<feature type="transmembrane region" description="Helical" evidence="2">
    <location>
        <begin position="222"/>
        <end position="239"/>
    </location>
</feature>
<sequence>MPRPTSTSPPNTASNEPVARALVLGGRMRHFDQPRSYATSDVESTDGAVRRRAGGDSPPSGVTREVLNEKRHSTTIELSHIDQEGALQDSKNEITELKDDKHGLPAENHIDPEAVAIRTWTDRLHGQRPDRHLFPYRSMKDNLHAARTFLRRFFLILLIVPAWVIPNVLLAKANHNLESQLAGVGEGNSTALHGALDFAGLKYVTLAESSGGEEHEPDLGKVAYWAIFLLNMFVMMHLGKAAGAALEELVPKFGMVGNQFMNNVSYPEEKIAKTMWDMQGVGAWA</sequence>
<dbReference type="OrthoDB" id="2445666at2759"/>
<evidence type="ECO:0000256" key="2">
    <source>
        <dbReference type="SAM" id="Phobius"/>
    </source>
</evidence>
<organism evidence="3 4">
    <name type="scientific">Dissophora globulifera</name>
    <dbReference type="NCBI Taxonomy" id="979702"/>
    <lineage>
        <taxon>Eukaryota</taxon>
        <taxon>Fungi</taxon>
        <taxon>Fungi incertae sedis</taxon>
        <taxon>Mucoromycota</taxon>
        <taxon>Mortierellomycotina</taxon>
        <taxon>Mortierellomycetes</taxon>
        <taxon>Mortierellales</taxon>
        <taxon>Mortierellaceae</taxon>
        <taxon>Dissophora</taxon>
    </lineage>
</organism>
<evidence type="ECO:0000313" key="4">
    <source>
        <dbReference type="Proteomes" id="UP000738325"/>
    </source>
</evidence>
<feature type="transmembrane region" description="Helical" evidence="2">
    <location>
        <begin position="149"/>
        <end position="169"/>
    </location>
</feature>
<dbReference type="Proteomes" id="UP000738325">
    <property type="component" value="Unassembled WGS sequence"/>
</dbReference>
<evidence type="ECO:0000256" key="1">
    <source>
        <dbReference type="SAM" id="MobiDB-lite"/>
    </source>
</evidence>
<proteinExistence type="predicted"/>
<feature type="region of interest" description="Disordered" evidence="1">
    <location>
        <begin position="25"/>
        <end position="63"/>
    </location>
</feature>
<dbReference type="EMBL" id="JAAAIP010000022">
    <property type="protein sequence ID" value="KAG0329100.1"/>
    <property type="molecule type" value="Genomic_DNA"/>
</dbReference>
<reference evidence="3" key="1">
    <citation type="journal article" date="2020" name="Fungal Divers.">
        <title>Resolving the Mortierellaceae phylogeny through synthesis of multi-gene phylogenetics and phylogenomics.</title>
        <authorList>
            <person name="Vandepol N."/>
            <person name="Liber J."/>
            <person name="Desiro A."/>
            <person name="Na H."/>
            <person name="Kennedy M."/>
            <person name="Barry K."/>
            <person name="Grigoriev I.V."/>
            <person name="Miller A.N."/>
            <person name="O'Donnell K."/>
            <person name="Stajich J.E."/>
            <person name="Bonito G."/>
        </authorList>
    </citation>
    <scope>NUCLEOTIDE SEQUENCE</scope>
    <source>
        <strain evidence="3">REB-010B</strain>
    </source>
</reference>
<keyword evidence="4" id="KW-1185">Reference proteome</keyword>
<keyword evidence="2" id="KW-0472">Membrane</keyword>
<name>A0A9P6RXF8_9FUNG</name>
<dbReference type="AlphaFoldDB" id="A0A9P6RXF8"/>
<keyword evidence="2" id="KW-1133">Transmembrane helix</keyword>
<accession>A0A9P6RXF8</accession>
<protein>
    <submittedName>
        <fullName evidence="3">Uncharacterized protein</fullName>
    </submittedName>
</protein>
<comment type="caution">
    <text evidence="3">The sequence shown here is derived from an EMBL/GenBank/DDBJ whole genome shotgun (WGS) entry which is preliminary data.</text>
</comment>
<evidence type="ECO:0000313" key="3">
    <source>
        <dbReference type="EMBL" id="KAG0329100.1"/>
    </source>
</evidence>
<keyword evidence="2" id="KW-0812">Transmembrane</keyword>
<gene>
    <name evidence="3" type="ORF">BGZ99_003484</name>
</gene>